<evidence type="ECO:0000313" key="2">
    <source>
        <dbReference type="EMBL" id="TRL36317.1"/>
    </source>
</evidence>
<protein>
    <recommendedName>
        <fullName evidence="4">Glycoside hydrolase family 5 domain-containing protein</fullName>
    </recommendedName>
</protein>
<feature type="chain" id="PRO_5021996441" description="Glycoside hydrolase family 5 domain-containing protein" evidence="1">
    <location>
        <begin position="23"/>
        <end position="459"/>
    </location>
</feature>
<accession>A0A549T356</accession>
<dbReference type="AlphaFoldDB" id="A0A549T356"/>
<dbReference type="SUPFAM" id="SSF51445">
    <property type="entry name" value="(Trans)glycosidases"/>
    <property type="match status" value="1"/>
</dbReference>
<keyword evidence="1" id="KW-0732">Signal</keyword>
<evidence type="ECO:0008006" key="4">
    <source>
        <dbReference type="Google" id="ProtNLM"/>
    </source>
</evidence>
<proteinExistence type="predicted"/>
<evidence type="ECO:0000256" key="1">
    <source>
        <dbReference type="SAM" id="SignalP"/>
    </source>
</evidence>
<dbReference type="EMBL" id="VJMF01000022">
    <property type="protein sequence ID" value="TRL36317.1"/>
    <property type="molecule type" value="Genomic_DNA"/>
</dbReference>
<name>A0A549T356_METSR</name>
<comment type="caution">
    <text evidence="2">The sequence shown here is derived from an EMBL/GenBank/DDBJ whole genome shotgun (WGS) entry which is preliminary data.</text>
</comment>
<dbReference type="InterPro" id="IPR017853">
    <property type="entry name" value="GH"/>
</dbReference>
<evidence type="ECO:0000313" key="3">
    <source>
        <dbReference type="Proteomes" id="UP000316781"/>
    </source>
</evidence>
<gene>
    <name evidence="2" type="ORF">FM996_05165</name>
</gene>
<feature type="signal peptide" evidence="1">
    <location>
        <begin position="1"/>
        <end position="22"/>
    </location>
</feature>
<sequence length="459" mass="50584">MRRMIARIVGPTLFFFASSAFCAERPLQHDELCADGTCVPRPSLDAPLRMRIGGGNLVTHLHGAPSAQIYAALRGVGAPLGRMDSYGWRTLDRKPTPTDFDAAMREAHERGVTPIILLEYEGSYQFLEPPQPIGSYEDWYAAGVAYAKRFRPGGDWAKANHVTGWGVTVFTAINEPDVQATIPRDAYRRALEGLADGVHSVDRELKVVPGGFATCNSHGDATLRGYGPAIAPLLEDGRLDGVDLHTYYNFRWFPLTKGRHFSAQSCFDRVKKAMGLTRDVNFYATEYNISKSEGWARPETAAKLFLTAFWDEMAVAGANGRPATIFAMPWNLGDTGTIEGPSYAMAAAADPWRPEPRAIVLRNVIRLAGSMHFTSIDQQKGLLTLDGPDGRLLVWHNLHGWTDAPGSAWTVVLPPWAVAAELWGWDGLRKSVSVTGGEHRFTALRQGETYMVFLPRPEP</sequence>
<reference evidence="2 3" key="1">
    <citation type="submission" date="2019-07" db="EMBL/GenBank/DDBJ databases">
        <title>Ln-dependent methylotrophs.</title>
        <authorList>
            <person name="Tani A."/>
        </authorList>
    </citation>
    <scope>NUCLEOTIDE SEQUENCE [LARGE SCALE GENOMIC DNA]</scope>
    <source>
        <strain evidence="2 3">SM89A</strain>
    </source>
</reference>
<organism evidence="2 3">
    <name type="scientific">Methylosinus sporium</name>
    <dbReference type="NCBI Taxonomy" id="428"/>
    <lineage>
        <taxon>Bacteria</taxon>
        <taxon>Pseudomonadati</taxon>
        <taxon>Pseudomonadota</taxon>
        <taxon>Alphaproteobacteria</taxon>
        <taxon>Hyphomicrobiales</taxon>
        <taxon>Methylocystaceae</taxon>
        <taxon>Methylosinus</taxon>
    </lineage>
</organism>
<dbReference type="Gene3D" id="3.20.20.80">
    <property type="entry name" value="Glycosidases"/>
    <property type="match status" value="1"/>
</dbReference>
<dbReference type="Proteomes" id="UP000316781">
    <property type="component" value="Unassembled WGS sequence"/>
</dbReference>